<organism evidence="12 13">
    <name type="scientific">Dissostichus eleginoides</name>
    <name type="common">Patagonian toothfish</name>
    <name type="synonym">Dissostichus amissus</name>
    <dbReference type="NCBI Taxonomy" id="100907"/>
    <lineage>
        <taxon>Eukaryota</taxon>
        <taxon>Metazoa</taxon>
        <taxon>Chordata</taxon>
        <taxon>Craniata</taxon>
        <taxon>Vertebrata</taxon>
        <taxon>Euteleostomi</taxon>
        <taxon>Actinopterygii</taxon>
        <taxon>Neopterygii</taxon>
        <taxon>Teleostei</taxon>
        <taxon>Neoteleostei</taxon>
        <taxon>Acanthomorphata</taxon>
        <taxon>Eupercaria</taxon>
        <taxon>Perciformes</taxon>
        <taxon>Notothenioidei</taxon>
        <taxon>Nototheniidae</taxon>
        <taxon>Dissostichus</taxon>
    </lineage>
</organism>
<keyword evidence="7 9" id="KW-1015">Disulfide bond</keyword>
<dbReference type="FunFam" id="3.10.250.10:FF:000016">
    <property type="entry name" value="Scavenger receptor cysteine-rich protein type 12"/>
    <property type="match status" value="1"/>
</dbReference>
<dbReference type="Gene3D" id="3.10.250.10">
    <property type="entry name" value="SRCR-like domain"/>
    <property type="match status" value="1"/>
</dbReference>
<evidence type="ECO:0000256" key="3">
    <source>
        <dbReference type="ARBA" id="ARBA00022729"/>
    </source>
</evidence>
<accession>A0AAD9BMX5</accession>
<evidence type="ECO:0000313" key="13">
    <source>
        <dbReference type="Proteomes" id="UP001228049"/>
    </source>
</evidence>
<evidence type="ECO:0000256" key="9">
    <source>
        <dbReference type="PROSITE-ProRule" id="PRU00196"/>
    </source>
</evidence>
<dbReference type="PANTHER" id="PTHR19331">
    <property type="entry name" value="SCAVENGER RECEPTOR DOMAIN-CONTAINING"/>
    <property type="match status" value="1"/>
</dbReference>
<keyword evidence="4" id="KW-0677">Repeat</keyword>
<dbReference type="InterPro" id="IPR001190">
    <property type="entry name" value="SRCR"/>
</dbReference>
<name>A0AAD9BMX5_DISEL</name>
<keyword evidence="2" id="KW-0812">Transmembrane</keyword>
<feature type="disulfide bond" evidence="9">
    <location>
        <begin position="98"/>
        <end position="108"/>
    </location>
</feature>
<feature type="domain" description="SRCR" evidence="11">
    <location>
        <begin position="24"/>
        <end position="132"/>
    </location>
</feature>
<keyword evidence="13" id="KW-1185">Reference proteome</keyword>
<dbReference type="SMART" id="SM00202">
    <property type="entry name" value="SR"/>
    <property type="match status" value="1"/>
</dbReference>
<evidence type="ECO:0000256" key="6">
    <source>
        <dbReference type="ARBA" id="ARBA00023136"/>
    </source>
</evidence>
<evidence type="ECO:0000256" key="1">
    <source>
        <dbReference type="ARBA" id="ARBA00004167"/>
    </source>
</evidence>
<evidence type="ECO:0000256" key="10">
    <source>
        <dbReference type="SAM" id="MobiDB-lite"/>
    </source>
</evidence>
<comment type="caution">
    <text evidence="9">Lacks conserved residue(s) required for the propagation of feature annotation.</text>
</comment>
<evidence type="ECO:0000256" key="8">
    <source>
        <dbReference type="ARBA" id="ARBA00023180"/>
    </source>
</evidence>
<dbReference type="SUPFAM" id="SSF56487">
    <property type="entry name" value="SRCR-like"/>
    <property type="match status" value="1"/>
</dbReference>
<keyword evidence="3" id="KW-0732">Signal</keyword>
<dbReference type="PRINTS" id="PR00258">
    <property type="entry name" value="SPERACTRCPTR"/>
</dbReference>
<evidence type="ECO:0000313" key="12">
    <source>
        <dbReference type="EMBL" id="KAK1885706.1"/>
    </source>
</evidence>
<evidence type="ECO:0000256" key="2">
    <source>
        <dbReference type="ARBA" id="ARBA00022692"/>
    </source>
</evidence>
<keyword evidence="6" id="KW-0472">Membrane</keyword>
<dbReference type="InterPro" id="IPR036772">
    <property type="entry name" value="SRCR-like_dom_sf"/>
</dbReference>
<protein>
    <submittedName>
        <fullName evidence="12">CD5 antigen-like</fullName>
    </submittedName>
</protein>
<dbReference type="Pfam" id="PF00530">
    <property type="entry name" value="SRCR"/>
    <property type="match status" value="1"/>
</dbReference>
<dbReference type="AlphaFoldDB" id="A0AAD9BMX5"/>
<proteinExistence type="predicted"/>
<dbReference type="GO" id="GO:0016020">
    <property type="term" value="C:membrane"/>
    <property type="evidence" value="ECO:0007669"/>
    <property type="project" value="UniProtKB-SubCell"/>
</dbReference>
<comment type="caution">
    <text evidence="12">The sequence shown here is derived from an EMBL/GenBank/DDBJ whole genome shotgun (WGS) entry which is preliminary data.</text>
</comment>
<feature type="region of interest" description="Disordered" evidence="10">
    <location>
        <begin position="1"/>
        <end position="35"/>
    </location>
</feature>
<evidence type="ECO:0000256" key="5">
    <source>
        <dbReference type="ARBA" id="ARBA00022989"/>
    </source>
</evidence>
<evidence type="ECO:0000256" key="7">
    <source>
        <dbReference type="ARBA" id="ARBA00023157"/>
    </source>
</evidence>
<evidence type="ECO:0000256" key="4">
    <source>
        <dbReference type="ARBA" id="ARBA00022737"/>
    </source>
</evidence>
<dbReference type="PROSITE" id="PS50287">
    <property type="entry name" value="SRCR_2"/>
    <property type="match status" value="1"/>
</dbReference>
<dbReference type="EMBL" id="JASDAP010000020">
    <property type="protein sequence ID" value="KAK1885706.1"/>
    <property type="molecule type" value="Genomic_DNA"/>
</dbReference>
<gene>
    <name evidence="12" type="ORF">KUDE01_029427</name>
</gene>
<dbReference type="Proteomes" id="UP001228049">
    <property type="component" value="Unassembled WGS sequence"/>
</dbReference>
<reference evidence="12" key="1">
    <citation type="submission" date="2023-04" db="EMBL/GenBank/DDBJ databases">
        <title>Chromosome-level genome of Chaenocephalus aceratus.</title>
        <authorList>
            <person name="Park H."/>
        </authorList>
    </citation>
    <scope>NUCLEOTIDE SEQUENCE</scope>
    <source>
        <strain evidence="12">DE</strain>
        <tissue evidence="12">Muscle</tissue>
    </source>
</reference>
<comment type="subcellular location">
    <subcellularLocation>
        <location evidence="1">Membrane</location>
        <topology evidence="1">Single-pass membrane protein</topology>
    </subcellularLocation>
</comment>
<keyword evidence="5" id="KW-1133">Transmembrane helix</keyword>
<sequence length="205" mass="22046">MTDISSLKAEEKHVSRTPAGPEDARLAGGRGPCSGRLEVKHQREWRALTSRGREARAHANVRYALVVCRHIGCGSVVSIEHNSNNTDSQPAWEVNFSCSGPESSLQECGSTSARKRIHGKESWTSSLDVICSGLSLGTDRQAFLSALIASTDRQAFLSALIASTDRQAFLSALIASTDRQAFLSALIASTDRQAFLSALIASTDR</sequence>
<keyword evidence="8" id="KW-0325">Glycoprotein</keyword>
<evidence type="ECO:0000259" key="11">
    <source>
        <dbReference type="PROSITE" id="PS50287"/>
    </source>
</evidence>